<organism evidence="2 3">
    <name type="scientific">Solanum verrucosum</name>
    <dbReference type="NCBI Taxonomy" id="315347"/>
    <lineage>
        <taxon>Eukaryota</taxon>
        <taxon>Viridiplantae</taxon>
        <taxon>Streptophyta</taxon>
        <taxon>Embryophyta</taxon>
        <taxon>Tracheophyta</taxon>
        <taxon>Spermatophyta</taxon>
        <taxon>Magnoliopsida</taxon>
        <taxon>eudicotyledons</taxon>
        <taxon>Gunneridae</taxon>
        <taxon>Pentapetalae</taxon>
        <taxon>asterids</taxon>
        <taxon>lamiids</taxon>
        <taxon>Solanales</taxon>
        <taxon>Solanaceae</taxon>
        <taxon>Solanoideae</taxon>
        <taxon>Solaneae</taxon>
        <taxon>Solanum</taxon>
    </lineage>
</organism>
<proteinExistence type="predicted"/>
<feature type="compositionally biased region" description="Low complexity" evidence="1">
    <location>
        <begin position="378"/>
        <end position="390"/>
    </location>
</feature>
<dbReference type="PANTHER" id="PTHR33167:SF31">
    <property type="match status" value="1"/>
</dbReference>
<dbReference type="Proteomes" id="UP001234989">
    <property type="component" value="Chromosome 3"/>
</dbReference>
<dbReference type="InterPro" id="IPR008581">
    <property type="entry name" value="DUF863_pln"/>
</dbReference>
<feature type="region of interest" description="Disordered" evidence="1">
    <location>
        <begin position="378"/>
        <end position="438"/>
    </location>
</feature>
<dbReference type="PANTHER" id="PTHR33167">
    <property type="entry name" value="TRANSCRIPTION FACTOR, PUTATIVE (DUF863)-RELATED"/>
    <property type="match status" value="1"/>
</dbReference>
<protein>
    <submittedName>
        <fullName evidence="2">Uncharacterized protein</fullName>
    </submittedName>
</protein>
<feature type="region of interest" description="Disordered" evidence="1">
    <location>
        <begin position="548"/>
        <end position="570"/>
    </location>
</feature>
<evidence type="ECO:0000313" key="3">
    <source>
        <dbReference type="Proteomes" id="UP001234989"/>
    </source>
</evidence>
<gene>
    <name evidence="2" type="ORF">MTR67_015143</name>
</gene>
<feature type="compositionally biased region" description="Low complexity" evidence="1">
    <location>
        <begin position="401"/>
        <end position="413"/>
    </location>
</feature>
<sequence length="798" mass="87219">MQCTSYLPGYHPKDLNGGSLGGNSWSIQHNDIAWNGARGFYVSLPPFMADQNLELVHQKEILKQTILKHEAIFRYQVNELHRVHRRQREVMEEIRRRKLVEDHLHLQALESKSFVSQLRFEISQKPHCQMVLDLTSVEPSTLCGETFQGSSNSIAGQRVSSGADLLAEQNVTKERKISSSKSSASRKRMLDLELPAEEYMDIDDGEQFVRESSVQGPNIVISELQPQDSSKVNFANPGDPSISNSSPRGSFLLFDLNEPIQLDETGYPNSALESVNIHEEISNMDQDLSGTVHADCSTLEKEVTGGDTSNMNSSDEVSSVEMTLLQCNQTASLSPGFVDKSHNGTRIDKSLLVSSRKKMKEIPFAVQALPCFITNSSLSKSPNSSVGNSSLTGKKSDLYNSSASSPTSGTSGSCLMKYGDNESTSGKPDAVKLSDIPDSMSSMKGMDLNCTPSADLSDNQLTTPTSISHLNLPEGVEREICGTVLLDCILSPDSAVESGKSSRDSHFVGPGSDSKFMTTNSCINMSCIKDETFSSGHSEATMTPVDRDLEAPIGPENKECSPPRGDSLDKTIGKSVQWSKTYHMNDHTGKTDRAAAEILLFISSSRGNSKTAKGGPSEASHDTLGWLADIATSSASNPEKEVGEFTNLHCHRNTLISDRSNCNEVVKLTLKGGTEKEAVCNTLHSRTRRSQPRRANYQRVLQTEPHPAGASVSLLQLNGGLESPATVASESGPSRKTPLRASSRSRRWSPIARRTTCSLLQPHPSNDKEGITEKLWKGWGLTKERQNSRRPRSIFSFS</sequence>
<feature type="region of interest" description="Disordered" evidence="1">
    <location>
        <begin position="723"/>
        <end position="748"/>
    </location>
</feature>
<accession>A0AAF0TNR3</accession>
<evidence type="ECO:0000313" key="2">
    <source>
        <dbReference type="EMBL" id="WMV21758.1"/>
    </source>
</evidence>
<dbReference type="EMBL" id="CP133614">
    <property type="protein sequence ID" value="WMV21758.1"/>
    <property type="molecule type" value="Genomic_DNA"/>
</dbReference>
<keyword evidence="3" id="KW-1185">Reference proteome</keyword>
<evidence type="ECO:0000256" key="1">
    <source>
        <dbReference type="SAM" id="MobiDB-lite"/>
    </source>
</evidence>
<name>A0AAF0TNR3_SOLVR</name>
<dbReference type="Pfam" id="PF05904">
    <property type="entry name" value="DUF863"/>
    <property type="match status" value="2"/>
</dbReference>
<reference evidence="2" key="1">
    <citation type="submission" date="2023-08" db="EMBL/GenBank/DDBJ databases">
        <title>A de novo genome assembly of Solanum verrucosum Schlechtendal, a Mexican diploid species geographically isolated from the other diploid A-genome species in potato relatives.</title>
        <authorList>
            <person name="Hosaka K."/>
        </authorList>
    </citation>
    <scope>NUCLEOTIDE SEQUENCE</scope>
    <source>
        <tissue evidence="2">Young leaves</tissue>
    </source>
</reference>
<dbReference type="AlphaFoldDB" id="A0AAF0TNR3"/>